<dbReference type="OrthoDB" id="5459800at2"/>
<dbReference type="SUPFAM" id="SSF52540">
    <property type="entry name" value="P-loop containing nucleoside triphosphate hydrolases"/>
    <property type="match status" value="1"/>
</dbReference>
<evidence type="ECO:0008006" key="3">
    <source>
        <dbReference type="Google" id="ProtNLM"/>
    </source>
</evidence>
<proteinExistence type="predicted"/>
<evidence type="ECO:0000313" key="2">
    <source>
        <dbReference type="Proteomes" id="UP000034444"/>
    </source>
</evidence>
<dbReference type="KEGG" id="slh:YH65_10250"/>
<dbReference type="Gene3D" id="3.40.50.300">
    <property type="entry name" value="P-loop containing nucleotide triphosphate hydrolases"/>
    <property type="match status" value="1"/>
</dbReference>
<dbReference type="Proteomes" id="UP000034444">
    <property type="component" value="Chromosome"/>
</dbReference>
<dbReference type="AlphaFoldDB" id="A0A7U4M2L2"/>
<accession>A0A7U4M2L2</accession>
<dbReference type="InterPro" id="IPR027417">
    <property type="entry name" value="P-loop_NTPase"/>
</dbReference>
<keyword evidence="2" id="KW-1185">Reference proteome</keyword>
<sequence length="374" mass="43724">MVETIIHIGFGKCGSTALQYSLSNTPILKANRKKYKNIKYITIDKNGQLYSGNNLRERLLFTASRSLSTASLTYFKGFSDEILNALRVKLSKLSNNNNSLLVLSCESWVKRADIFRENAILEKLNMRAQVICYARNPVEWINSAWWQWGAWSNQNLDSYIDRMVDKRVSKWSNELEEWRNIVGPENLKVKILPNDIVEDFYNMIGVELTSDQDNRANSSLPKEILRFYQQHRELRKSEHENQLDFILSRYLKLDSTFSKAPWVLSEEQVDRILKKTKESNIKLMEFIDPDSRKMNMGDERWWSKTAFEKKTISPACCKEKCLAYEELDKLLLAAIKGIEKLYIENMQLKKIIKKGNRKVPFPNKKQVCLPSQEK</sequence>
<reference evidence="1 2" key="1">
    <citation type="submission" date="2015-04" db="EMBL/GenBank/DDBJ databases">
        <title>Complete genome sequence of Sulfurovum lithotrophicum ATCC BAA-797T.</title>
        <authorList>
            <person name="Ahn J."/>
            <person name="Park G."/>
            <person name="Jeon W."/>
            <person name="Jang Y."/>
            <person name="Jang M."/>
            <person name="Lee H."/>
            <person name="Lee H."/>
        </authorList>
    </citation>
    <scope>NUCLEOTIDE SEQUENCE [LARGE SCALE GENOMIC DNA]</scope>
    <source>
        <strain evidence="2">ATCC BAA-797 / 42BKT</strain>
    </source>
</reference>
<dbReference type="EMBL" id="CP011308">
    <property type="protein sequence ID" value="AKF25724.1"/>
    <property type="molecule type" value="Genomic_DNA"/>
</dbReference>
<organism evidence="1 2">
    <name type="scientific">Sulfurovum lithotrophicum</name>
    <dbReference type="NCBI Taxonomy" id="206403"/>
    <lineage>
        <taxon>Bacteria</taxon>
        <taxon>Pseudomonadati</taxon>
        <taxon>Campylobacterota</taxon>
        <taxon>Epsilonproteobacteria</taxon>
        <taxon>Campylobacterales</taxon>
        <taxon>Sulfurovaceae</taxon>
        <taxon>Sulfurovum</taxon>
    </lineage>
</organism>
<dbReference type="RefSeq" id="WP_046551786.1">
    <property type="nucleotide sequence ID" value="NZ_CP011308.1"/>
</dbReference>
<reference evidence="2" key="2">
    <citation type="journal article" date="2017" name="Stand. Genomic Sci.">
        <title>Complete genome sequence of the sulfur-oxidizing chemolithoautotrophic Sulfurovum lithotrophicum 42BKTT.</title>
        <authorList>
            <person name="Jeon W."/>
            <person name="Priscilla L."/>
            <person name="Park G."/>
            <person name="Lee H."/>
            <person name="Lee N."/>
            <person name="Lee D."/>
            <person name="Kwon H."/>
            <person name="Ahn I."/>
            <person name="Lee C."/>
            <person name="Lee H."/>
            <person name="Ahn J."/>
        </authorList>
    </citation>
    <scope>NUCLEOTIDE SEQUENCE [LARGE SCALE GENOMIC DNA]</scope>
    <source>
        <strain evidence="2">ATCC BAA-797 / 42BKT</strain>
    </source>
</reference>
<evidence type="ECO:0000313" key="1">
    <source>
        <dbReference type="EMBL" id="AKF25724.1"/>
    </source>
</evidence>
<protein>
    <recommendedName>
        <fullName evidence="3">Sulfotransferase domain-containing protein</fullName>
    </recommendedName>
</protein>
<gene>
    <name evidence="1" type="ORF">YH65_10250</name>
</gene>
<name>A0A7U4M2L2_9BACT</name>